<keyword evidence="1" id="KW-1133">Transmembrane helix</keyword>
<sequence length="152" mass="17906">MELINELQKELYSNNLYSVGFLSYHYKKVISGKTTMNIFIFVYCILSLFSNQLIITKFLIILPTMILTIIIIKILEMYCKYIEINKYIIELPIKNTKIRLVKLNNAIDNELIIKDKIYYKSGKIFFDGLLNNNTIKKGKFYDEDGKLIIQIL</sequence>
<feature type="transmembrane region" description="Helical" evidence="1">
    <location>
        <begin position="36"/>
        <end position="54"/>
    </location>
</feature>
<gene>
    <name evidence="2" type="ORF">Hokovirus_1_17</name>
</gene>
<keyword evidence="1" id="KW-0472">Membrane</keyword>
<dbReference type="EMBL" id="KY684103">
    <property type="protein sequence ID" value="ARF10138.1"/>
    <property type="molecule type" value="Genomic_DNA"/>
</dbReference>
<organism evidence="2">
    <name type="scientific">Hokovirus HKV1</name>
    <dbReference type="NCBI Taxonomy" id="1977638"/>
    <lineage>
        <taxon>Viruses</taxon>
        <taxon>Varidnaviria</taxon>
        <taxon>Bamfordvirae</taxon>
        <taxon>Nucleocytoviricota</taxon>
        <taxon>Megaviricetes</taxon>
        <taxon>Imitervirales</taxon>
        <taxon>Mimiviridae</taxon>
        <taxon>Klosneuvirinae</taxon>
        <taxon>Hokovirus</taxon>
    </lineage>
</organism>
<protein>
    <submittedName>
        <fullName evidence="2">Uncharacterized protein</fullName>
    </submittedName>
</protein>
<evidence type="ECO:0000313" key="2">
    <source>
        <dbReference type="EMBL" id="ARF10138.1"/>
    </source>
</evidence>
<proteinExistence type="predicted"/>
<evidence type="ECO:0000256" key="1">
    <source>
        <dbReference type="SAM" id="Phobius"/>
    </source>
</evidence>
<feature type="transmembrane region" description="Helical" evidence="1">
    <location>
        <begin position="60"/>
        <end position="79"/>
    </location>
</feature>
<reference evidence="2" key="1">
    <citation type="journal article" date="2017" name="Science">
        <title>Giant viruses with an expanded complement of translation system components.</title>
        <authorList>
            <person name="Schulz F."/>
            <person name="Yutin N."/>
            <person name="Ivanova N.N."/>
            <person name="Ortega D.R."/>
            <person name="Lee T.K."/>
            <person name="Vierheilig J."/>
            <person name="Daims H."/>
            <person name="Horn M."/>
            <person name="Wagner M."/>
            <person name="Jensen G.J."/>
            <person name="Kyrpides N.C."/>
            <person name="Koonin E.V."/>
            <person name="Woyke T."/>
        </authorList>
    </citation>
    <scope>NUCLEOTIDE SEQUENCE</scope>
    <source>
        <strain evidence="2">HKV1</strain>
    </source>
</reference>
<accession>A0A1V0SES4</accession>
<name>A0A1V0SES4_9VIRU</name>
<keyword evidence="1" id="KW-0812">Transmembrane</keyword>